<keyword evidence="1" id="KW-1133">Transmembrane helix</keyword>
<evidence type="ECO:0000313" key="2">
    <source>
        <dbReference type="EMBL" id="OHA29015.1"/>
    </source>
</evidence>
<keyword evidence="1" id="KW-0472">Membrane</keyword>
<sequence length="171" mass="19295">MANESNENSLIVGPEQGSINLEGDPKAKWYARAITGGPQQFGLIVLFMLTLITVWYFRTYGLSGLVTEGSRRWNWGDALQPSRSTTQPSITITKDVWSTEVHPGNRKFWVLSITPPARRLVMVNNNPDLIYPLPAGPANEVVVGHDVESLKWMIVPDETVQYSTITYEYRR</sequence>
<dbReference type="EMBL" id="MHRT01000006">
    <property type="protein sequence ID" value="OHA29015.1"/>
    <property type="molecule type" value="Genomic_DNA"/>
</dbReference>
<evidence type="ECO:0000313" key="3">
    <source>
        <dbReference type="Proteomes" id="UP000178089"/>
    </source>
</evidence>
<evidence type="ECO:0000256" key="1">
    <source>
        <dbReference type="SAM" id="Phobius"/>
    </source>
</evidence>
<keyword evidence="1" id="KW-0812">Transmembrane</keyword>
<comment type="caution">
    <text evidence="2">The sequence shown here is derived from an EMBL/GenBank/DDBJ whole genome shotgun (WGS) entry which is preliminary data.</text>
</comment>
<organism evidence="2 3">
    <name type="scientific">Candidatus Taylorbacteria bacterium RIFCSPHIGHO2_12_FULL_45_16</name>
    <dbReference type="NCBI Taxonomy" id="1802315"/>
    <lineage>
        <taxon>Bacteria</taxon>
        <taxon>Candidatus Tayloriibacteriota</taxon>
    </lineage>
</organism>
<accession>A0A1G2MYK2</accession>
<name>A0A1G2MYK2_9BACT</name>
<feature type="transmembrane region" description="Helical" evidence="1">
    <location>
        <begin position="39"/>
        <end position="57"/>
    </location>
</feature>
<proteinExistence type="predicted"/>
<dbReference type="AlphaFoldDB" id="A0A1G2MYK2"/>
<gene>
    <name evidence="2" type="ORF">A3F51_02010</name>
</gene>
<reference evidence="2 3" key="1">
    <citation type="journal article" date="2016" name="Nat. Commun.">
        <title>Thousands of microbial genomes shed light on interconnected biogeochemical processes in an aquifer system.</title>
        <authorList>
            <person name="Anantharaman K."/>
            <person name="Brown C.T."/>
            <person name="Hug L.A."/>
            <person name="Sharon I."/>
            <person name="Castelle C.J."/>
            <person name="Probst A.J."/>
            <person name="Thomas B.C."/>
            <person name="Singh A."/>
            <person name="Wilkins M.J."/>
            <person name="Karaoz U."/>
            <person name="Brodie E.L."/>
            <person name="Williams K.H."/>
            <person name="Hubbard S.S."/>
            <person name="Banfield J.F."/>
        </authorList>
    </citation>
    <scope>NUCLEOTIDE SEQUENCE [LARGE SCALE GENOMIC DNA]</scope>
</reference>
<protein>
    <submittedName>
        <fullName evidence="2">Uncharacterized protein</fullName>
    </submittedName>
</protein>
<dbReference type="Proteomes" id="UP000178089">
    <property type="component" value="Unassembled WGS sequence"/>
</dbReference>